<reference evidence="3 4" key="1">
    <citation type="submission" date="2018-06" db="EMBL/GenBank/DDBJ databases">
        <title>Three novel Pseudomonas species isolated from symptomatic oak.</title>
        <authorList>
            <person name="Bueno-Gonzalez V."/>
            <person name="Brady C."/>
        </authorList>
    </citation>
    <scope>NUCLEOTIDE SEQUENCE [LARGE SCALE GENOMIC DNA]</scope>
    <source>
        <strain evidence="2 3">P26B</strain>
        <strain evidence="1 4">P6B</strain>
    </source>
</reference>
<dbReference type="Pfam" id="PF19463">
    <property type="entry name" value="DUF6000"/>
    <property type="match status" value="1"/>
</dbReference>
<keyword evidence="3" id="KW-1185">Reference proteome</keyword>
<comment type="caution">
    <text evidence="1">The sequence shown here is derived from an EMBL/GenBank/DDBJ whole genome shotgun (WGS) entry which is preliminary data.</text>
</comment>
<dbReference type="AlphaFoldDB" id="A0A4Q9QT69"/>
<gene>
    <name evidence="2" type="ORF">DNK34_21745</name>
    <name evidence="1" type="ORF">DNK44_24185</name>
</gene>
<evidence type="ECO:0000313" key="2">
    <source>
        <dbReference type="EMBL" id="TBV01082.1"/>
    </source>
</evidence>
<evidence type="ECO:0000313" key="1">
    <source>
        <dbReference type="EMBL" id="TBU85625.1"/>
    </source>
</evidence>
<evidence type="ECO:0000313" key="4">
    <source>
        <dbReference type="Proteomes" id="UP000293172"/>
    </source>
</evidence>
<protein>
    <submittedName>
        <fullName evidence="1">Uncharacterized protein</fullName>
    </submittedName>
</protein>
<dbReference type="Proteomes" id="UP000293172">
    <property type="component" value="Unassembled WGS sequence"/>
</dbReference>
<dbReference type="EMBL" id="QJUM01000033">
    <property type="protein sequence ID" value="TBV01082.1"/>
    <property type="molecule type" value="Genomic_DNA"/>
</dbReference>
<name>A0A4Q9QT69_9GAMM</name>
<accession>A0A4Q9QT69</accession>
<dbReference type="InterPro" id="IPR046042">
    <property type="entry name" value="DUF6000"/>
</dbReference>
<dbReference type="RefSeq" id="WP_131177306.1">
    <property type="nucleotide sequence ID" value="NZ_QJUL01000058.1"/>
</dbReference>
<evidence type="ECO:0000313" key="3">
    <source>
        <dbReference type="Proteomes" id="UP000291334"/>
    </source>
</evidence>
<dbReference type="EMBL" id="QJUL01000058">
    <property type="protein sequence ID" value="TBU85625.1"/>
    <property type="molecule type" value="Genomic_DNA"/>
</dbReference>
<organism evidence="1 4">
    <name type="scientific">Phytopseudomonas dryadis</name>
    <dbReference type="NCBI Taxonomy" id="2487520"/>
    <lineage>
        <taxon>Bacteria</taxon>
        <taxon>Pseudomonadati</taxon>
        <taxon>Pseudomonadota</taxon>
        <taxon>Gammaproteobacteria</taxon>
        <taxon>Pseudomonadales</taxon>
        <taxon>Pseudomonadaceae</taxon>
        <taxon>Phytopseudomonas</taxon>
    </lineage>
</organism>
<dbReference type="Proteomes" id="UP000291334">
    <property type="component" value="Unassembled WGS sequence"/>
</dbReference>
<dbReference type="OrthoDB" id="8702693at2"/>
<proteinExistence type="predicted"/>
<sequence>MSLDDHIAGATVRHDSPFAGLEVPCRREPLEDSLRERWVVPLYFGLHTAKAREHLARQLGEADEQLARHLLEHFDWRPRNVGAHLAAVIPCPQLESLIGRLLLRSDLCYTGFAYCIALARFATPGAAGYLDSYLDHYLGQPQLYFDQQYAMAALAYLDRRQGSDRLTAHMPAWLAFIADKPGWHLDQAIDHFEGYMTHLDNLAMP</sequence>